<proteinExistence type="predicted"/>
<accession>A0A2U1F3N5</accession>
<dbReference type="AlphaFoldDB" id="A0A2U1F3N5"/>
<name>A0A2U1F3N5_9PORP</name>
<evidence type="ECO:0000313" key="1">
    <source>
        <dbReference type="EMBL" id="PVZ06786.1"/>
    </source>
</evidence>
<organism evidence="1 2">
    <name type="scientific">Porphyromonas loveana</name>
    <dbReference type="NCBI Taxonomy" id="1884669"/>
    <lineage>
        <taxon>Bacteria</taxon>
        <taxon>Pseudomonadati</taxon>
        <taxon>Bacteroidota</taxon>
        <taxon>Bacteroidia</taxon>
        <taxon>Bacteroidales</taxon>
        <taxon>Porphyromonadaceae</taxon>
        <taxon>Porphyromonas</taxon>
    </lineage>
</organism>
<comment type="caution">
    <text evidence="1">The sequence shown here is derived from an EMBL/GenBank/DDBJ whole genome shotgun (WGS) entry which is preliminary data.</text>
</comment>
<dbReference type="GeneID" id="94551463"/>
<dbReference type="EMBL" id="QEKY01000021">
    <property type="protein sequence ID" value="PVZ06786.1"/>
    <property type="molecule type" value="Genomic_DNA"/>
</dbReference>
<protein>
    <submittedName>
        <fullName evidence="1">Uncharacterized protein</fullName>
    </submittedName>
</protein>
<dbReference type="RefSeq" id="WP_133241551.1">
    <property type="nucleotide sequence ID" value="NZ_JBGXZY010000089.1"/>
</dbReference>
<dbReference type="Proteomes" id="UP000245462">
    <property type="component" value="Unassembled WGS sequence"/>
</dbReference>
<evidence type="ECO:0000313" key="2">
    <source>
        <dbReference type="Proteomes" id="UP000245462"/>
    </source>
</evidence>
<gene>
    <name evidence="1" type="ORF">C7382_1212</name>
</gene>
<reference evidence="1 2" key="1">
    <citation type="submission" date="2018-04" db="EMBL/GenBank/DDBJ databases">
        <title>Genomic Encyclopedia of Type Strains, Phase IV (KMG-IV): sequencing the most valuable type-strain genomes for metagenomic binning, comparative biology and taxonomic classification.</title>
        <authorList>
            <person name="Goeker M."/>
        </authorList>
    </citation>
    <scope>NUCLEOTIDE SEQUENCE [LARGE SCALE GENOMIC DNA]</scope>
    <source>
        <strain evidence="1 2">DSM 28520</strain>
    </source>
</reference>
<keyword evidence="2" id="KW-1185">Reference proteome</keyword>
<sequence length="259" mass="30543">MCFTVNNRPLVEAVFRGDIPQVLEMAEATDVEKILQYEDKYNSIFVGLWPLLCAYYDCVLEWSDTMLRERNIQNMYTWVGDFLQKDTHVDYSLYPFIPYNPYDEDLDKLTIDEEEARLLVAHGVRMLDIALTNEAVQHREQKTIALLQQGATPYFECKWMHEPLEEEDYTYDHVACGLEIFESERDFSWTTFRLYHLQDLSVLSALSEEEFCDLIEGLFIYAASSRMLRIIDEYITDEARQTGIELMQKYFGDSFPIYP</sequence>